<dbReference type="InterPro" id="IPR027587">
    <property type="entry name" value="TrbK"/>
</dbReference>
<accession>A0ABR6CG59</accession>
<protein>
    <submittedName>
        <fullName evidence="3">Conjugative transfer region protein TrbK</fullName>
    </submittedName>
</protein>
<feature type="transmembrane region" description="Helical" evidence="2">
    <location>
        <begin position="6"/>
        <end position="24"/>
    </location>
</feature>
<dbReference type="EMBL" id="JACJHZ010000045">
    <property type="protein sequence ID" value="MBA9024025.1"/>
    <property type="molecule type" value="Genomic_DNA"/>
</dbReference>
<sequence>MDGKTLARIAAIIFVAVAITATALEMSRKEELVAVIPPAFAPSAPNPLREDLRRCQGFGEAALRDRNCLRLWAEQRDRFLGFKTPPATPSPEPFTQSPAATATEAQ</sequence>
<reference evidence="3 4" key="1">
    <citation type="submission" date="2020-08" db="EMBL/GenBank/DDBJ databases">
        <title>Genomic Encyclopedia of Type Strains, Phase IV (KMG-IV): sequencing the most valuable type-strain genomes for metagenomic binning, comparative biology and taxonomic classification.</title>
        <authorList>
            <person name="Goeker M."/>
        </authorList>
    </citation>
    <scope>NUCLEOTIDE SEQUENCE [LARGE SCALE GENOMIC DNA]</scope>
    <source>
        <strain evidence="3 4">DSM 17455</strain>
    </source>
</reference>
<evidence type="ECO:0000256" key="2">
    <source>
        <dbReference type="SAM" id="Phobius"/>
    </source>
</evidence>
<keyword evidence="2" id="KW-1133">Transmembrane helix</keyword>
<keyword evidence="2" id="KW-0472">Membrane</keyword>
<keyword evidence="2" id="KW-0812">Transmembrane</keyword>
<dbReference type="RefSeq" id="WP_182575953.1">
    <property type="nucleotide sequence ID" value="NZ_JACJHY010000045.1"/>
</dbReference>
<dbReference type="NCBIfam" id="TIGR04360">
    <property type="entry name" value="other_trbK"/>
    <property type="match status" value="1"/>
</dbReference>
<dbReference type="Proteomes" id="UP000587524">
    <property type="component" value="Unassembled WGS sequence"/>
</dbReference>
<proteinExistence type="predicted"/>
<evidence type="ECO:0000313" key="3">
    <source>
        <dbReference type="EMBL" id="MBA9024025.1"/>
    </source>
</evidence>
<feature type="compositionally biased region" description="Polar residues" evidence="1">
    <location>
        <begin position="93"/>
        <end position="106"/>
    </location>
</feature>
<gene>
    <name evidence="3" type="ORF">HNQ97_006060</name>
</gene>
<organism evidence="3 4">
    <name type="scientific">Aminobacter ciceronei</name>
    <dbReference type="NCBI Taxonomy" id="150723"/>
    <lineage>
        <taxon>Bacteria</taxon>
        <taxon>Pseudomonadati</taxon>
        <taxon>Pseudomonadota</taxon>
        <taxon>Alphaproteobacteria</taxon>
        <taxon>Hyphomicrobiales</taxon>
        <taxon>Phyllobacteriaceae</taxon>
        <taxon>Aminobacter</taxon>
    </lineage>
</organism>
<keyword evidence="4" id="KW-1185">Reference proteome</keyword>
<evidence type="ECO:0000256" key="1">
    <source>
        <dbReference type="SAM" id="MobiDB-lite"/>
    </source>
</evidence>
<feature type="region of interest" description="Disordered" evidence="1">
    <location>
        <begin position="81"/>
        <end position="106"/>
    </location>
</feature>
<evidence type="ECO:0000313" key="4">
    <source>
        <dbReference type="Proteomes" id="UP000587524"/>
    </source>
</evidence>
<comment type="caution">
    <text evidence="3">The sequence shown here is derived from an EMBL/GenBank/DDBJ whole genome shotgun (WGS) entry which is preliminary data.</text>
</comment>
<dbReference type="Pfam" id="PF20084">
    <property type="entry name" value="TrbK"/>
    <property type="match status" value="1"/>
</dbReference>
<name>A0ABR6CG59_9HYPH</name>